<dbReference type="SUPFAM" id="SSF54909">
    <property type="entry name" value="Dimeric alpha+beta barrel"/>
    <property type="match status" value="1"/>
</dbReference>
<dbReference type="RefSeq" id="WP_012195157.1">
    <property type="nucleotide sequence ID" value="NC_009976.1"/>
</dbReference>
<dbReference type="InterPro" id="IPR010753">
    <property type="entry name" value="DUF1330"/>
</dbReference>
<evidence type="ECO:0000313" key="2">
    <source>
        <dbReference type="EMBL" id="ABX08535.1"/>
    </source>
</evidence>
<dbReference type="HOGENOM" id="CLU_145407_2_0_3"/>
<dbReference type="OrthoDB" id="540140at2"/>
<feature type="domain" description="DUF1330" evidence="1">
    <location>
        <begin position="3"/>
        <end position="95"/>
    </location>
</feature>
<organism evidence="2 3">
    <name type="scientific">Prochlorococcus marinus (strain MIT 9211)</name>
    <dbReference type="NCBI Taxonomy" id="93059"/>
    <lineage>
        <taxon>Bacteria</taxon>
        <taxon>Bacillati</taxon>
        <taxon>Cyanobacteriota</taxon>
        <taxon>Cyanophyceae</taxon>
        <taxon>Synechococcales</taxon>
        <taxon>Prochlorococcaceae</taxon>
        <taxon>Prochlorococcus</taxon>
    </lineage>
</organism>
<proteinExistence type="predicted"/>
<dbReference type="AlphaFoldDB" id="A9B9M3"/>
<dbReference type="STRING" id="93059.P9211_06041"/>
<reference evidence="2 3" key="1">
    <citation type="journal article" date="2007" name="PLoS Genet.">
        <title>Patterns and implications of gene gain and loss in the evolution of Prochlorococcus.</title>
        <authorList>
            <person name="Kettler G.C."/>
            <person name="Martiny A.C."/>
            <person name="Huang K."/>
            <person name="Zucker J."/>
            <person name="Coleman M.L."/>
            <person name="Rodrigue S."/>
            <person name="Chen F."/>
            <person name="Lapidus A."/>
            <person name="Ferriera S."/>
            <person name="Johnson J."/>
            <person name="Steglich C."/>
            <person name="Church G.M."/>
            <person name="Richardson P."/>
            <person name="Chisholm S.W."/>
        </authorList>
    </citation>
    <scope>NUCLEOTIDE SEQUENCE [LARGE SCALE GENOMIC DNA]</scope>
    <source>
        <strain evidence="3">MIT 9211</strain>
    </source>
</reference>
<dbReference type="InterPro" id="IPR011008">
    <property type="entry name" value="Dimeric_a/b-barrel"/>
</dbReference>
<dbReference type="Gene3D" id="3.30.70.100">
    <property type="match status" value="1"/>
</dbReference>
<dbReference type="eggNOG" id="COG5470">
    <property type="taxonomic scope" value="Bacteria"/>
</dbReference>
<keyword evidence="3" id="KW-1185">Reference proteome</keyword>
<dbReference type="PANTHER" id="PTHR41521">
    <property type="match status" value="1"/>
</dbReference>
<evidence type="ECO:0000259" key="1">
    <source>
        <dbReference type="Pfam" id="PF07045"/>
    </source>
</evidence>
<dbReference type="PANTHER" id="PTHR41521:SF4">
    <property type="entry name" value="BLR0684 PROTEIN"/>
    <property type="match status" value="1"/>
</dbReference>
<dbReference type="EMBL" id="CP000878">
    <property type="protein sequence ID" value="ABX08535.1"/>
    <property type="molecule type" value="Genomic_DNA"/>
</dbReference>
<dbReference type="Proteomes" id="UP000000788">
    <property type="component" value="Chromosome"/>
</dbReference>
<dbReference type="KEGG" id="pmj:P9211_06041"/>
<protein>
    <recommendedName>
        <fullName evidence="1">DUF1330 domain-containing protein</fullName>
    </recommendedName>
</protein>
<name>A9B9M3_PROM4</name>
<accession>A9B9M3</accession>
<evidence type="ECO:0000313" key="3">
    <source>
        <dbReference type="Proteomes" id="UP000000788"/>
    </source>
</evidence>
<gene>
    <name evidence="2" type="ordered locus">P9211_06041</name>
</gene>
<dbReference type="Pfam" id="PF07045">
    <property type="entry name" value="DUF1330"/>
    <property type="match status" value="1"/>
</dbReference>
<sequence length="99" mass="10829">MSKGYWIVTTTVTNPEGFGEYVQGFTTWIQSIGGKVAAKDLDAKTVEGKGGHLAVIIEFPSKEVASEAYNRADYQELSKLRWANSSETNITIMNGSVTH</sequence>